<dbReference type="GO" id="GO:0010288">
    <property type="term" value="P:response to lead ion"/>
    <property type="evidence" value="ECO:0007669"/>
    <property type="project" value="TreeGrafter"/>
</dbReference>
<feature type="domain" description="HTH arsR-type" evidence="2">
    <location>
        <begin position="1"/>
        <end position="94"/>
    </location>
</feature>
<dbReference type="RefSeq" id="WP_057869271.1">
    <property type="nucleotide sequence ID" value="NZ_AZDX01000008.1"/>
</dbReference>
<dbReference type="PANTHER" id="PTHR39168">
    <property type="entry name" value="TRANSCRIPTIONAL REGULATOR-RELATED"/>
    <property type="match status" value="1"/>
</dbReference>
<dbReference type="PATRIC" id="fig|1423759.3.peg.2253"/>
<dbReference type="InterPro" id="IPR001845">
    <property type="entry name" value="HTH_ArsR_DNA-bd_dom"/>
</dbReference>
<evidence type="ECO:0000313" key="3">
    <source>
        <dbReference type="EMBL" id="KRL07189.1"/>
    </source>
</evidence>
<sequence>MNEFPDITIIAKALSSSSKMKILDELMDYKGHTTTELARASQITPQTVTHHLNEFLNNNWIRMGKSGRFHYFFLTNTDVAQLLEQLSPISPQKRARSLQRTLDLEKDELFRTCYDHMAGHIGVLITRSLIDKKYLDSTFHPTKSGGTFLKETLDIDIQNLHHLKRQFTTRCLDWSERQHHVGGTLGHALFLSFEEQKFVVPHKNIKRALVLTPTGDNFLQKELDIKL</sequence>
<evidence type="ECO:0000259" key="2">
    <source>
        <dbReference type="PROSITE" id="PS50987"/>
    </source>
</evidence>
<evidence type="ECO:0000313" key="4">
    <source>
        <dbReference type="Proteomes" id="UP000051448"/>
    </source>
</evidence>
<keyword evidence="4" id="KW-1185">Reference proteome</keyword>
<dbReference type="GO" id="GO:0003677">
    <property type="term" value="F:DNA binding"/>
    <property type="evidence" value="ECO:0007669"/>
    <property type="project" value="UniProtKB-KW"/>
</dbReference>
<dbReference type="InterPro" id="IPR036390">
    <property type="entry name" value="WH_DNA-bd_sf"/>
</dbReference>
<dbReference type="STRING" id="1423759.FC92_GL002156"/>
<dbReference type="InterPro" id="IPR036388">
    <property type="entry name" value="WH-like_DNA-bd_sf"/>
</dbReference>
<dbReference type="GO" id="GO:0046686">
    <property type="term" value="P:response to cadmium ion"/>
    <property type="evidence" value="ECO:0007669"/>
    <property type="project" value="TreeGrafter"/>
</dbReference>
<organism evidence="3 4">
    <name type="scientific">Liquorilactobacillus hordei DSM 19519</name>
    <dbReference type="NCBI Taxonomy" id="1423759"/>
    <lineage>
        <taxon>Bacteria</taxon>
        <taxon>Bacillati</taxon>
        <taxon>Bacillota</taxon>
        <taxon>Bacilli</taxon>
        <taxon>Lactobacillales</taxon>
        <taxon>Lactobacillaceae</taxon>
        <taxon>Liquorilactobacillus</taxon>
    </lineage>
</organism>
<dbReference type="GO" id="GO:0032791">
    <property type="term" value="F:lead ion binding"/>
    <property type="evidence" value="ECO:0007669"/>
    <property type="project" value="TreeGrafter"/>
</dbReference>
<name>A0A0R1MPG8_9LACO</name>
<accession>A0A0R1MPG8</accession>
<dbReference type="PROSITE" id="PS50987">
    <property type="entry name" value="HTH_ARSR_2"/>
    <property type="match status" value="1"/>
</dbReference>
<comment type="caution">
    <text evidence="3">The sequence shown here is derived from an EMBL/GenBank/DDBJ whole genome shotgun (WGS) entry which is preliminary data.</text>
</comment>
<dbReference type="PANTHER" id="PTHR39168:SF1">
    <property type="entry name" value="TRANSCRIPTIONAL REGULATORY PROTEIN"/>
    <property type="match status" value="1"/>
</dbReference>
<dbReference type="AlphaFoldDB" id="A0A0R1MPG8"/>
<dbReference type="OrthoDB" id="9797716at2"/>
<dbReference type="SMART" id="SM00418">
    <property type="entry name" value="HTH_ARSR"/>
    <property type="match status" value="1"/>
</dbReference>
<dbReference type="CDD" id="cd00090">
    <property type="entry name" value="HTH_ARSR"/>
    <property type="match status" value="1"/>
</dbReference>
<dbReference type="InterPro" id="IPR052543">
    <property type="entry name" value="HTH_Metal-responsive_Reg"/>
</dbReference>
<dbReference type="SUPFAM" id="SSF46785">
    <property type="entry name" value="Winged helix' DNA-binding domain"/>
    <property type="match status" value="1"/>
</dbReference>
<dbReference type="GO" id="GO:0003700">
    <property type="term" value="F:DNA-binding transcription factor activity"/>
    <property type="evidence" value="ECO:0007669"/>
    <property type="project" value="InterPro"/>
</dbReference>
<gene>
    <name evidence="3" type="ORF">FC92_GL002156</name>
</gene>
<evidence type="ECO:0000256" key="1">
    <source>
        <dbReference type="ARBA" id="ARBA00023125"/>
    </source>
</evidence>
<dbReference type="Proteomes" id="UP000051448">
    <property type="component" value="Unassembled WGS sequence"/>
</dbReference>
<reference evidence="3 4" key="1">
    <citation type="journal article" date="2015" name="Genome Announc.">
        <title>Expanding the biotechnology potential of lactobacilli through comparative genomics of 213 strains and associated genera.</title>
        <authorList>
            <person name="Sun Z."/>
            <person name="Harris H.M."/>
            <person name="McCann A."/>
            <person name="Guo C."/>
            <person name="Argimon S."/>
            <person name="Zhang W."/>
            <person name="Yang X."/>
            <person name="Jeffery I.B."/>
            <person name="Cooney J.C."/>
            <person name="Kagawa T.F."/>
            <person name="Liu W."/>
            <person name="Song Y."/>
            <person name="Salvetti E."/>
            <person name="Wrobel A."/>
            <person name="Rasinkangas P."/>
            <person name="Parkhill J."/>
            <person name="Rea M.C."/>
            <person name="O'Sullivan O."/>
            <person name="Ritari J."/>
            <person name="Douillard F.P."/>
            <person name="Paul Ross R."/>
            <person name="Yang R."/>
            <person name="Briner A.E."/>
            <person name="Felis G.E."/>
            <person name="de Vos W.M."/>
            <person name="Barrangou R."/>
            <person name="Klaenhammer T.R."/>
            <person name="Caufield P.W."/>
            <person name="Cui Y."/>
            <person name="Zhang H."/>
            <person name="O'Toole P.W."/>
        </authorList>
    </citation>
    <scope>NUCLEOTIDE SEQUENCE [LARGE SCALE GENOMIC DNA]</scope>
    <source>
        <strain evidence="3 4">DSM 19519</strain>
    </source>
</reference>
<dbReference type="Pfam" id="PF13412">
    <property type="entry name" value="HTH_24"/>
    <property type="match status" value="1"/>
</dbReference>
<dbReference type="GeneID" id="98309755"/>
<protein>
    <submittedName>
        <fullName evidence="3">Transcriptional regulator, ArsR family protein</fullName>
    </submittedName>
</protein>
<keyword evidence="1" id="KW-0238">DNA-binding</keyword>
<dbReference type="Gene3D" id="1.10.10.10">
    <property type="entry name" value="Winged helix-like DNA-binding domain superfamily/Winged helix DNA-binding domain"/>
    <property type="match status" value="1"/>
</dbReference>
<proteinExistence type="predicted"/>
<dbReference type="EMBL" id="AZDX01000008">
    <property type="protein sequence ID" value="KRL07189.1"/>
    <property type="molecule type" value="Genomic_DNA"/>
</dbReference>
<dbReference type="InterPro" id="IPR011991">
    <property type="entry name" value="ArsR-like_HTH"/>
</dbReference>
<dbReference type="GO" id="GO:0097063">
    <property type="term" value="F:cadmium ion sensor activity"/>
    <property type="evidence" value="ECO:0007669"/>
    <property type="project" value="TreeGrafter"/>
</dbReference>